<feature type="region of interest" description="Disordered" evidence="1">
    <location>
        <begin position="1"/>
        <end position="33"/>
    </location>
</feature>
<keyword evidence="3" id="KW-1185">Reference proteome</keyword>
<proteinExistence type="predicted"/>
<organism evidence="2 3">
    <name type="scientific">Branchiostoma lanceolatum</name>
    <name type="common">Common lancelet</name>
    <name type="synonym">Amphioxus lanceolatum</name>
    <dbReference type="NCBI Taxonomy" id="7740"/>
    <lineage>
        <taxon>Eukaryota</taxon>
        <taxon>Metazoa</taxon>
        <taxon>Chordata</taxon>
        <taxon>Cephalochordata</taxon>
        <taxon>Leptocardii</taxon>
        <taxon>Amphioxiformes</taxon>
        <taxon>Branchiostomatidae</taxon>
        <taxon>Branchiostoma</taxon>
    </lineage>
</organism>
<sequence>MLSLHSVPGRAAGTPRGRLTSRFTTETEQSGNYPREHARHVILAREESPTVYELARGRRGWARGTDADDRVTAELPTQTYTTRYKPDEGAGFGDRHNNALRRRGTPVLVSREVAQDGEVTAVPSDGRFRTALQFVAQKKKKKLAGPRLDRDSIAAVKN</sequence>
<accession>A0A8K0EEV8</accession>
<feature type="region of interest" description="Disordered" evidence="1">
    <location>
        <begin position="139"/>
        <end position="158"/>
    </location>
</feature>
<dbReference type="EMBL" id="OV696700">
    <property type="protein sequence ID" value="CAH1246381.1"/>
    <property type="molecule type" value="Genomic_DNA"/>
</dbReference>
<evidence type="ECO:0000256" key="1">
    <source>
        <dbReference type="SAM" id="MobiDB-lite"/>
    </source>
</evidence>
<protein>
    <submittedName>
        <fullName evidence="2">Hypp7715 protein</fullName>
    </submittedName>
</protein>
<gene>
    <name evidence="2" type="primary">Hypp7715</name>
    <name evidence="2" type="ORF">BLAG_LOCUS8426</name>
</gene>
<name>A0A8K0EEV8_BRALA</name>
<dbReference type="Proteomes" id="UP000838412">
    <property type="component" value="Chromosome 15"/>
</dbReference>
<dbReference type="AlphaFoldDB" id="A0A8K0EEV8"/>
<evidence type="ECO:0000313" key="2">
    <source>
        <dbReference type="EMBL" id="CAH1246381.1"/>
    </source>
</evidence>
<feature type="compositionally biased region" description="Polar residues" evidence="1">
    <location>
        <begin position="21"/>
        <end position="32"/>
    </location>
</feature>
<evidence type="ECO:0000313" key="3">
    <source>
        <dbReference type="Proteomes" id="UP000838412"/>
    </source>
</evidence>
<reference evidence="2" key="1">
    <citation type="submission" date="2022-01" db="EMBL/GenBank/DDBJ databases">
        <authorList>
            <person name="Braso-Vives M."/>
        </authorList>
    </citation>
    <scope>NUCLEOTIDE SEQUENCE</scope>
</reference>